<evidence type="ECO:0000313" key="5">
    <source>
        <dbReference type="EMBL" id="EEF52094.1"/>
    </source>
</evidence>
<evidence type="ECO:0000256" key="2">
    <source>
        <dbReference type="ARBA" id="ARBA00023163"/>
    </source>
</evidence>
<dbReference type="AlphaFoldDB" id="B9R917"/>
<dbReference type="InterPro" id="IPR000812">
    <property type="entry name" value="TFIIB"/>
</dbReference>
<evidence type="ECO:0000313" key="6">
    <source>
        <dbReference type="Proteomes" id="UP000008311"/>
    </source>
</evidence>
<feature type="domain" description="TFIIB-type" evidence="4">
    <location>
        <begin position="2"/>
        <end position="34"/>
    </location>
</feature>
<protein>
    <submittedName>
        <fullName evidence="5">Transcription initiation factor iib, putative</fullName>
    </submittedName>
</protein>
<dbReference type="STRING" id="3988.B9R917"/>
<name>B9R917_RICCO</name>
<keyword evidence="3" id="KW-0862">Zinc</keyword>
<reference evidence="6" key="1">
    <citation type="journal article" date="2010" name="Nat. Biotechnol.">
        <title>Draft genome sequence of the oilseed species Ricinus communis.</title>
        <authorList>
            <person name="Chan A.P."/>
            <person name="Crabtree J."/>
            <person name="Zhao Q."/>
            <person name="Lorenzi H."/>
            <person name="Orvis J."/>
            <person name="Puiu D."/>
            <person name="Melake-Berhan A."/>
            <person name="Jones K.M."/>
            <person name="Redman J."/>
            <person name="Chen G."/>
            <person name="Cahoon E.B."/>
            <person name="Gedil M."/>
            <person name="Stanke M."/>
            <person name="Haas B.J."/>
            <person name="Wortman J.R."/>
            <person name="Fraser-Liggett C.M."/>
            <person name="Ravel J."/>
            <person name="Rabinowicz P.D."/>
        </authorList>
    </citation>
    <scope>NUCLEOTIDE SEQUENCE [LARGE SCALE GENOMIC DNA]</scope>
    <source>
        <strain evidence="6">cv. Hale</strain>
    </source>
</reference>
<dbReference type="PRINTS" id="PR00685">
    <property type="entry name" value="TIFACTORIIB"/>
</dbReference>
<dbReference type="EMBL" id="EQ973773">
    <property type="protein sequence ID" value="EEF52094.1"/>
    <property type="molecule type" value="Genomic_DNA"/>
</dbReference>
<organism evidence="5 6">
    <name type="scientific">Ricinus communis</name>
    <name type="common">Castor bean</name>
    <dbReference type="NCBI Taxonomy" id="3988"/>
    <lineage>
        <taxon>Eukaryota</taxon>
        <taxon>Viridiplantae</taxon>
        <taxon>Streptophyta</taxon>
        <taxon>Embryophyta</taxon>
        <taxon>Tracheophyta</taxon>
        <taxon>Spermatophyta</taxon>
        <taxon>Magnoliopsida</taxon>
        <taxon>eudicotyledons</taxon>
        <taxon>Gunneridae</taxon>
        <taxon>Pentapetalae</taxon>
        <taxon>rosids</taxon>
        <taxon>fabids</taxon>
        <taxon>Malpighiales</taxon>
        <taxon>Euphorbiaceae</taxon>
        <taxon>Acalyphoideae</taxon>
        <taxon>Acalypheae</taxon>
        <taxon>Ricinus</taxon>
    </lineage>
</organism>
<accession>B9R917</accession>
<keyword evidence="6" id="KW-1185">Reference proteome</keyword>
<keyword evidence="3" id="KW-0479">Metal-binding</keyword>
<evidence type="ECO:0000256" key="1">
    <source>
        <dbReference type="ARBA" id="ARBA00023015"/>
    </source>
</evidence>
<dbReference type="GO" id="GO:0003743">
    <property type="term" value="F:translation initiation factor activity"/>
    <property type="evidence" value="ECO:0007669"/>
    <property type="project" value="UniProtKB-KW"/>
</dbReference>
<dbReference type="GO" id="GO:0070897">
    <property type="term" value="P:transcription preinitiation complex assembly"/>
    <property type="evidence" value="ECO:0007669"/>
    <property type="project" value="InterPro"/>
</dbReference>
<keyword evidence="2" id="KW-0804">Transcription</keyword>
<dbReference type="eggNOG" id="KOG1597">
    <property type="taxonomic scope" value="Eukaryota"/>
</dbReference>
<proteinExistence type="predicted"/>
<keyword evidence="3" id="KW-0863">Zinc-finger</keyword>
<dbReference type="InterPro" id="IPR013137">
    <property type="entry name" value="Znf_TFIIB"/>
</dbReference>
<gene>
    <name evidence="5" type="ORF">RCOM_1513110</name>
</gene>
<dbReference type="GO" id="GO:0008270">
    <property type="term" value="F:zinc ion binding"/>
    <property type="evidence" value="ECO:0007669"/>
    <property type="project" value="UniProtKB-KW"/>
</dbReference>
<dbReference type="Gene3D" id="1.10.472.170">
    <property type="match status" value="1"/>
</dbReference>
<sequence>MADSYCTDCMRVTEIVMDHSAGDTICAECGLRTSANQSSDHGPNRVGAPVNPLLANGGLTTVISKTTKSNALFSASLGKWPNRASDPDVP</sequence>
<dbReference type="InParanoid" id="B9R917"/>
<keyword evidence="1" id="KW-0805">Transcription regulation</keyword>
<dbReference type="Proteomes" id="UP000008311">
    <property type="component" value="Unassembled WGS sequence"/>
</dbReference>
<evidence type="ECO:0000256" key="3">
    <source>
        <dbReference type="PROSITE-ProRule" id="PRU00469"/>
    </source>
</evidence>
<evidence type="ECO:0000259" key="4">
    <source>
        <dbReference type="PROSITE" id="PS51134"/>
    </source>
</evidence>
<dbReference type="PROSITE" id="PS51134">
    <property type="entry name" value="ZF_TFIIB"/>
    <property type="match status" value="1"/>
</dbReference>